<keyword evidence="2 4" id="KW-0238">DNA-binding</keyword>
<keyword evidence="3" id="KW-0233">DNA recombination</keyword>
<dbReference type="GO" id="GO:0003677">
    <property type="term" value="F:DNA binding"/>
    <property type="evidence" value="ECO:0007669"/>
    <property type="project" value="UniProtKB-UniRule"/>
</dbReference>
<proteinExistence type="inferred from homology"/>
<dbReference type="Gene3D" id="1.10.150.130">
    <property type="match status" value="1"/>
</dbReference>
<comment type="caution">
    <text evidence="7">The sequence shown here is derived from an EMBL/GenBank/DDBJ whole genome shotgun (WGS) entry which is preliminary data.</text>
</comment>
<reference evidence="7 8" key="1">
    <citation type="submission" date="2019-05" db="EMBL/GenBank/DDBJ databases">
        <authorList>
            <person name="Hariharan J."/>
            <person name="Choudoir M.J."/>
            <person name="Diebold P."/>
            <person name="Panke-Buisse K."/>
            <person name="Buckley D.H."/>
        </authorList>
    </citation>
    <scope>NUCLEOTIDE SEQUENCE [LARGE SCALE GENOMIC DNA]</scope>
    <source>
        <strain evidence="7 8">SUN51</strain>
    </source>
</reference>
<feature type="domain" description="Core-binding (CB)" evidence="6">
    <location>
        <begin position="64"/>
        <end position="147"/>
    </location>
</feature>
<accession>A0A5B0BGX4</accession>
<dbReference type="EMBL" id="VDFC01000015">
    <property type="protein sequence ID" value="KAA0941383.1"/>
    <property type="molecule type" value="Genomic_DNA"/>
</dbReference>
<organism evidence="7 8">
    <name type="scientific">Streptomyces apricus</name>
    <dbReference type="NCBI Taxonomy" id="1828112"/>
    <lineage>
        <taxon>Bacteria</taxon>
        <taxon>Bacillati</taxon>
        <taxon>Actinomycetota</taxon>
        <taxon>Actinomycetes</taxon>
        <taxon>Kitasatosporales</taxon>
        <taxon>Streptomycetaceae</taxon>
        <taxon>Streptomyces</taxon>
    </lineage>
</organism>
<dbReference type="InterPro" id="IPR044068">
    <property type="entry name" value="CB"/>
</dbReference>
<dbReference type="Pfam" id="PF00589">
    <property type="entry name" value="Phage_integrase"/>
    <property type="match status" value="1"/>
</dbReference>
<dbReference type="Gene3D" id="1.10.443.10">
    <property type="entry name" value="Intergrase catalytic core"/>
    <property type="match status" value="1"/>
</dbReference>
<dbReference type="PANTHER" id="PTHR30349">
    <property type="entry name" value="PHAGE INTEGRASE-RELATED"/>
    <property type="match status" value="1"/>
</dbReference>
<dbReference type="PANTHER" id="PTHR30349:SF64">
    <property type="entry name" value="PROPHAGE INTEGRASE INTD-RELATED"/>
    <property type="match status" value="1"/>
</dbReference>
<sequence length="406" mass="45492">MKKRPNPATGKRERTTLYGKSTRYRVKGVPGVKDRSFHALQDAKTWLAQAQTDARRGEFVDPRDGAISLGDYISTHWWPTQSGDPSTLERIEQRVRRHIVPHLGALPLNSVGTQVLRSWKKRLESDLGPTSIRLVWATLSSILQAAVEDRRLGRNPCRASTVRPPAAAPGRVEAWPPERVLAVRAALPERYRLLVEIGAGLGLRQGEALGLAKEDFDFDQEIVQVRRQVKMVRTKLCFALPKGRKVRDVPLPPSVAKAVWRHLDLFAPVPVTLPWDDPTPPQTAVEAKHRRPRTYNLMVTGRERKAINRNYFNSYVWKPALAEAGVIAPLEESAPDGARVWEPSREHGFHALRHFYASEQLEAGESVVSLARWLGHSDPGFTLRKYAHFLPRAGARGSAAIDAVFS</sequence>
<protein>
    <submittedName>
        <fullName evidence="7">Site-specific integrase</fullName>
    </submittedName>
</protein>
<dbReference type="GO" id="GO:0006310">
    <property type="term" value="P:DNA recombination"/>
    <property type="evidence" value="ECO:0007669"/>
    <property type="project" value="UniProtKB-KW"/>
</dbReference>
<dbReference type="PROSITE" id="PS51898">
    <property type="entry name" value="TYR_RECOMBINASE"/>
    <property type="match status" value="1"/>
</dbReference>
<dbReference type="Proteomes" id="UP000324965">
    <property type="component" value="Unassembled WGS sequence"/>
</dbReference>
<dbReference type="InterPro" id="IPR050090">
    <property type="entry name" value="Tyrosine_recombinase_XerCD"/>
</dbReference>
<dbReference type="InterPro" id="IPR011010">
    <property type="entry name" value="DNA_brk_join_enz"/>
</dbReference>
<comment type="similarity">
    <text evidence="1">Belongs to the 'phage' integrase family.</text>
</comment>
<gene>
    <name evidence="7" type="ORF">FGF04_05265</name>
</gene>
<evidence type="ECO:0000259" key="5">
    <source>
        <dbReference type="PROSITE" id="PS51898"/>
    </source>
</evidence>
<evidence type="ECO:0000256" key="3">
    <source>
        <dbReference type="ARBA" id="ARBA00023172"/>
    </source>
</evidence>
<dbReference type="SUPFAM" id="SSF56349">
    <property type="entry name" value="DNA breaking-rejoining enzymes"/>
    <property type="match status" value="1"/>
</dbReference>
<keyword evidence="8" id="KW-1185">Reference proteome</keyword>
<evidence type="ECO:0000256" key="2">
    <source>
        <dbReference type="ARBA" id="ARBA00023125"/>
    </source>
</evidence>
<dbReference type="InterPro" id="IPR002104">
    <property type="entry name" value="Integrase_catalytic"/>
</dbReference>
<dbReference type="GO" id="GO:0015074">
    <property type="term" value="P:DNA integration"/>
    <property type="evidence" value="ECO:0007669"/>
    <property type="project" value="InterPro"/>
</dbReference>
<evidence type="ECO:0000313" key="7">
    <source>
        <dbReference type="EMBL" id="KAA0941383.1"/>
    </source>
</evidence>
<name>A0A5B0BGX4_9ACTN</name>
<evidence type="ECO:0000256" key="1">
    <source>
        <dbReference type="ARBA" id="ARBA00008857"/>
    </source>
</evidence>
<dbReference type="CDD" id="cd01189">
    <property type="entry name" value="INT_ICEBs1_C_like"/>
    <property type="match status" value="1"/>
</dbReference>
<dbReference type="AlphaFoldDB" id="A0A5B0BGX4"/>
<evidence type="ECO:0000256" key="4">
    <source>
        <dbReference type="PROSITE-ProRule" id="PRU01248"/>
    </source>
</evidence>
<dbReference type="InterPro" id="IPR013762">
    <property type="entry name" value="Integrase-like_cat_sf"/>
</dbReference>
<evidence type="ECO:0000259" key="6">
    <source>
        <dbReference type="PROSITE" id="PS51900"/>
    </source>
</evidence>
<evidence type="ECO:0000313" key="8">
    <source>
        <dbReference type="Proteomes" id="UP000324965"/>
    </source>
</evidence>
<feature type="domain" description="Tyr recombinase" evidence="5">
    <location>
        <begin position="170"/>
        <end position="402"/>
    </location>
</feature>
<dbReference type="PROSITE" id="PS51900">
    <property type="entry name" value="CB"/>
    <property type="match status" value="1"/>
</dbReference>
<dbReference type="OrthoDB" id="1822491at2"/>
<dbReference type="InterPro" id="IPR010998">
    <property type="entry name" value="Integrase_recombinase_N"/>
</dbReference>
<dbReference type="RefSeq" id="WP_149510048.1">
    <property type="nucleotide sequence ID" value="NZ_VDFC01000015.1"/>
</dbReference>